<feature type="non-terminal residue" evidence="11">
    <location>
        <position position="74"/>
    </location>
</feature>
<evidence type="ECO:0000256" key="3">
    <source>
        <dbReference type="ARBA" id="ARBA00022679"/>
    </source>
</evidence>
<keyword evidence="3 11" id="KW-0808">Transferase</keyword>
<accession>A0A2J8ADS6</accession>
<comment type="catalytic activity">
    <reaction evidence="8">
        <text>N-terminal L-seryl-L-prolyl-L-lysyl-[protein] + 3 S-adenosyl-L-methionine = N-terminal N,N,N-trimethyl-L-seryl-L-prolyl-L-lysyl-[protein] + 3 S-adenosyl-L-homocysteine + 3 H(+)</text>
        <dbReference type="Rhea" id="RHEA:54724"/>
        <dbReference type="Rhea" id="RHEA-COMP:13789"/>
        <dbReference type="Rhea" id="RHEA-COMP:13973"/>
        <dbReference type="ChEBI" id="CHEBI:15378"/>
        <dbReference type="ChEBI" id="CHEBI:57856"/>
        <dbReference type="ChEBI" id="CHEBI:59789"/>
        <dbReference type="ChEBI" id="CHEBI:138061"/>
        <dbReference type="ChEBI" id="CHEBI:138317"/>
        <dbReference type="EC" id="2.1.1.244"/>
    </reaction>
</comment>
<evidence type="ECO:0000256" key="6">
    <source>
        <dbReference type="ARBA" id="ARBA00039449"/>
    </source>
</evidence>
<comment type="catalytic activity">
    <reaction evidence="10">
        <text>N-terminal L-alanyl-L-prolyl-L-lysyl-[protein] + 3 S-adenosyl-L-methionine = N-terminal N,N,N-trimethyl-L-alanyl-L-prolyl-L-lysyl-[protein] + 3 S-adenosyl-L-homocysteine + 3 H(+)</text>
        <dbReference type="Rhea" id="RHEA:54712"/>
        <dbReference type="Rhea" id="RHEA-COMP:13785"/>
        <dbReference type="Rhea" id="RHEA-COMP:13971"/>
        <dbReference type="ChEBI" id="CHEBI:15378"/>
        <dbReference type="ChEBI" id="CHEBI:57856"/>
        <dbReference type="ChEBI" id="CHEBI:59789"/>
        <dbReference type="ChEBI" id="CHEBI:138057"/>
        <dbReference type="ChEBI" id="CHEBI:138315"/>
        <dbReference type="EC" id="2.1.1.244"/>
    </reaction>
</comment>
<evidence type="ECO:0000256" key="9">
    <source>
        <dbReference type="ARBA" id="ARBA00047885"/>
    </source>
</evidence>
<dbReference type="PANTHER" id="PTHR12753:SF0">
    <property type="entry name" value="ALPHA N-TERMINAL PROTEIN METHYLTRANSFERASE 1"/>
    <property type="match status" value="1"/>
</dbReference>
<dbReference type="Proteomes" id="UP000236333">
    <property type="component" value="Unassembled WGS sequence"/>
</dbReference>
<dbReference type="GO" id="GO:0071885">
    <property type="term" value="F:N-terminal protein N-methyltransferase activity"/>
    <property type="evidence" value="ECO:0007669"/>
    <property type="project" value="UniProtKB-EC"/>
</dbReference>
<evidence type="ECO:0000256" key="2">
    <source>
        <dbReference type="ARBA" id="ARBA00022603"/>
    </source>
</evidence>
<evidence type="ECO:0000313" key="12">
    <source>
        <dbReference type="Proteomes" id="UP000236333"/>
    </source>
</evidence>
<proteinExistence type="inferred from homology"/>
<keyword evidence="12" id="KW-1185">Reference proteome</keyword>
<dbReference type="OrthoDB" id="1298661at2759"/>
<sequence>MTSNLKGHDSTGREFTSPEELWAVEADEDGKHGNWYNKAVSYWDKQEASYNGVLGGYGYTSDLDIRDSRALLLK</sequence>
<reference evidence="11 12" key="1">
    <citation type="journal article" date="2017" name="Mol. Biol. Evol.">
        <title>The 4-celled Tetrabaena socialis nuclear genome reveals the essential components for genetic control of cell number at the origin of multicellularity in the volvocine lineage.</title>
        <authorList>
            <person name="Featherston J."/>
            <person name="Arakaki Y."/>
            <person name="Hanschen E.R."/>
            <person name="Ferris P.J."/>
            <person name="Michod R.E."/>
            <person name="Olson B.J.S.C."/>
            <person name="Nozaki H."/>
            <person name="Durand P.M."/>
        </authorList>
    </citation>
    <scope>NUCLEOTIDE SEQUENCE [LARGE SCALE GENOMIC DNA]</scope>
    <source>
        <strain evidence="11 12">NIES-571</strain>
    </source>
</reference>
<dbReference type="EC" id="2.1.1.244" evidence="5"/>
<protein>
    <recommendedName>
        <fullName evidence="6">Alpha N-terminal protein methyltransferase 1</fullName>
        <ecNumber evidence="5">2.1.1.244</ecNumber>
    </recommendedName>
    <alternativeName>
        <fullName evidence="7">X-Pro-Lys N-terminal protein methyltransferase 1</fullName>
    </alternativeName>
</protein>
<name>A0A2J8ADS6_9CHLO</name>
<evidence type="ECO:0000256" key="4">
    <source>
        <dbReference type="ARBA" id="ARBA00022691"/>
    </source>
</evidence>
<dbReference type="Gene3D" id="3.40.50.150">
    <property type="entry name" value="Vaccinia Virus protein VP39"/>
    <property type="match status" value="1"/>
</dbReference>
<evidence type="ECO:0000256" key="10">
    <source>
        <dbReference type="ARBA" id="ARBA00048167"/>
    </source>
</evidence>
<evidence type="ECO:0000256" key="1">
    <source>
        <dbReference type="ARBA" id="ARBA00009059"/>
    </source>
</evidence>
<dbReference type="Pfam" id="PF05891">
    <property type="entry name" value="Methyltransf_PK"/>
    <property type="match status" value="1"/>
</dbReference>
<organism evidence="11 12">
    <name type="scientific">Tetrabaena socialis</name>
    <dbReference type="NCBI Taxonomy" id="47790"/>
    <lineage>
        <taxon>Eukaryota</taxon>
        <taxon>Viridiplantae</taxon>
        <taxon>Chlorophyta</taxon>
        <taxon>core chlorophytes</taxon>
        <taxon>Chlorophyceae</taxon>
        <taxon>CS clade</taxon>
        <taxon>Chlamydomonadales</taxon>
        <taxon>Tetrabaenaceae</taxon>
        <taxon>Tetrabaena</taxon>
    </lineage>
</organism>
<dbReference type="EMBL" id="PGGS01000050">
    <property type="protein sequence ID" value="PNH10656.1"/>
    <property type="molecule type" value="Genomic_DNA"/>
</dbReference>
<comment type="caution">
    <text evidence="11">The sequence shown here is derived from an EMBL/GenBank/DDBJ whole genome shotgun (WGS) entry which is preliminary data.</text>
</comment>
<dbReference type="GO" id="GO:0005737">
    <property type="term" value="C:cytoplasm"/>
    <property type="evidence" value="ECO:0007669"/>
    <property type="project" value="TreeGrafter"/>
</dbReference>
<evidence type="ECO:0000256" key="5">
    <source>
        <dbReference type="ARBA" id="ARBA00039112"/>
    </source>
</evidence>
<dbReference type="AlphaFoldDB" id="A0A2J8ADS6"/>
<comment type="catalytic activity">
    <reaction evidence="9">
        <text>N-terminal L-prolyl-L-prolyl-L-lysyl-[protein] + 2 S-adenosyl-L-methionine = N-terminal N,N-dimethyl-L-prolyl-L-prolyl-L-lysyl-[protein] + 2 S-adenosyl-L-homocysteine + 2 H(+)</text>
        <dbReference type="Rhea" id="RHEA:54736"/>
        <dbReference type="Rhea" id="RHEA-COMP:13787"/>
        <dbReference type="Rhea" id="RHEA-COMP:13974"/>
        <dbReference type="ChEBI" id="CHEBI:15378"/>
        <dbReference type="ChEBI" id="CHEBI:57856"/>
        <dbReference type="ChEBI" id="CHEBI:59789"/>
        <dbReference type="ChEBI" id="CHEBI:138059"/>
        <dbReference type="ChEBI" id="CHEBI:138318"/>
        <dbReference type="EC" id="2.1.1.244"/>
    </reaction>
</comment>
<keyword evidence="2 11" id="KW-0489">Methyltransferase</keyword>
<evidence type="ECO:0000256" key="7">
    <source>
        <dbReference type="ARBA" id="ARBA00043129"/>
    </source>
</evidence>
<evidence type="ECO:0000256" key="8">
    <source>
        <dbReference type="ARBA" id="ARBA00047306"/>
    </source>
</evidence>
<gene>
    <name evidence="11" type="ORF">TSOC_002592</name>
</gene>
<dbReference type="GO" id="GO:0032259">
    <property type="term" value="P:methylation"/>
    <property type="evidence" value="ECO:0007669"/>
    <property type="project" value="UniProtKB-KW"/>
</dbReference>
<dbReference type="PANTHER" id="PTHR12753">
    <property type="entry name" value="AD-003 - RELATED"/>
    <property type="match status" value="1"/>
</dbReference>
<keyword evidence="4" id="KW-0949">S-adenosyl-L-methionine</keyword>
<evidence type="ECO:0000313" key="11">
    <source>
        <dbReference type="EMBL" id="PNH10656.1"/>
    </source>
</evidence>
<comment type="similarity">
    <text evidence="1">Belongs to the methyltransferase superfamily. NTM1 family.</text>
</comment>
<dbReference type="InterPro" id="IPR008576">
    <property type="entry name" value="MeTrfase_NTM1"/>
</dbReference>
<dbReference type="InterPro" id="IPR029063">
    <property type="entry name" value="SAM-dependent_MTases_sf"/>
</dbReference>